<dbReference type="InterPro" id="IPR036718">
    <property type="entry name" value="H-AmDH_asu_dom2_sf"/>
</dbReference>
<name>A0A249MY74_SPHXE</name>
<evidence type="ECO:0000259" key="2">
    <source>
        <dbReference type="Pfam" id="PF09098"/>
    </source>
</evidence>
<feature type="chain" id="PRO_5012354531" evidence="1">
    <location>
        <begin position="25"/>
        <end position="576"/>
    </location>
</feature>
<dbReference type="GO" id="GO:0020037">
    <property type="term" value="F:heme binding"/>
    <property type="evidence" value="ECO:0007669"/>
    <property type="project" value="InterPro"/>
</dbReference>
<dbReference type="KEGG" id="shyd:CJD35_17865"/>
<dbReference type="Pfam" id="PF09100">
    <property type="entry name" value="Qn_am_d_aIV"/>
    <property type="match status" value="1"/>
</dbReference>
<dbReference type="InterPro" id="IPR014756">
    <property type="entry name" value="Ig_E-set"/>
</dbReference>
<gene>
    <name evidence="6" type="primary">peaA</name>
    <name evidence="6" type="ORF">CJD35_17865</name>
</gene>
<evidence type="ECO:0000313" key="7">
    <source>
        <dbReference type="Proteomes" id="UP000217141"/>
    </source>
</evidence>
<dbReference type="RefSeq" id="WP_019052327.1">
    <property type="nucleotide sequence ID" value="NZ_CP022746.1"/>
</dbReference>
<evidence type="ECO:0000259" key="4">
    <source>
        <dbReference type="Pfam" id="PF09100"/>
    </source>
</evidence>
<feature type="domain" description="Quinohemoprotein amine dehydrogenase alpha subunit" evidence="4">
    <location>
        <begin position="438"/>
        <end position="573"/>
    </location>
</feature>
<dbReference type="InterPro" id="IPR023887">
    <property type="entry name" value="QH-AmDH_asu"/>
</dbReference>
<evidence type="ECO:0000313" key="6">
    <source>
        <dbReference type="EMBL" id="ASY46331.1"/>
    </source>
</evidence>
<dbReference type="AlphaFoldDB" id="A0A249MY74"/>
<dbReference type="SUPFAM" id="SSF46626">
    <property type="entry name" value="Cytochrome c"/>
    <property type="match status" value="1"/>
</dbReference>
<dbReference type="InterPro" id="IPR015183">
    <property type="entry name" value="QH-AmDH_asu_dom_III"/>
</dbReference>
<dbReference type="Pfam" id="PF09099">
    <property type="entry name" value="Qn_am_d_aIII"/>
    <property type="match status" value="1"/>
</dbReference>
<feature type="domain" description="Quinohemoprotein amine dehydrogenase alpha subunit" evidence="3">
    <location>
        <begin position="347"/>
        <end position="432"/>
    </location>
</feature>
<evidence type="ECO:0000259" key="3">
    <source>
        <dbReference type="Pfam" id="PF09099"/>
    </source>
</evidence>
<reference evidence="6 7" key="1">
    <citation type="submission" date="2017-08" db="EMBL/GenBank/DDBJ databases">
        <title>Whole Genome Sequence of Sphingobium hydrophobicum C1: Insights into Adaption to the Electronic-waste Contaminated Sediment.</title>
        <authorList>
            <person name="Song D."/>
            <person name="Chen X."/>
            <person name="Xu M."/>
        </authorList>
    </citation>
    <scope>NUCLEOTIDE SEQUENCE [LARGE SCALE GENOMIC DNA]</scope>
    <source>
        <strain evidence="6 7">C1</strain>
    </source>
</reference>
<sequence length="576" mass="61954">MKRVTVSKFGLLALFSTSILFAQADGGPDGALMKESDPGIPVADALVKEKCGTCHAPDAKGNLSRISWVRTTPEGWSQAIKRMVRLNGLAITPEESRAIVKSLSSSHGLAPQEALPVMYLAEKRMIDETNIPNETMRGACAACHSFAQPLSWRRSKLEWKQLQDLHVAMYSQADAQYRRPAEDSEQPAGRDPKDKMLRGEYALGYLAKAAPLHTPEWAAWQSRQSVPRLVGEWLVVASAPGQGRFVGSFSIKPGKAADEFLTSSVLRSLNNGASVNRSGAGIVYAGYSWRGSSKGAAVAGRPDDLGSAARETMWFAPDQQSAVGRWYWGDYQEFGLDVKLTRATAAPAVLAVIPGSVKAGTRGAQFRIVGHNLPASLTPAYIDLGMGVTATRILSASPQELVVMADVAAGAASGQRNVAVGGAVLEQAFPVYSKIDYIKVTPETALSRLGGIKFPKGYAQFEAIGFENGIDGKQGTADDIAVGPVDVTWSTQEYLAVYYDDDAKYVGTLSPAALFTPNSEGPNPARRFGRNNYGDIWVVATAKAEKDKFGKPLTARSYMVVAVPAYQKWDQPEVSQ</sequence>
<dbReference type="Gene3D" id="2.40.128.120">
    <property type="entry name" value="Quinohemoprotein amine dehydrogenase alpha subunit, domain 2"/>
    <property type="match status" value="1"/>
</dbReference>
<accession>A0A249MY74</accession>
<dbReference type="SUPFAM" id="SSF81296">
    <property type="entry name" value="E set domains"/>
    <property type="match status" value="2"/>
</dbReference>
<dbReference type="EMBL" id="CP022746">
    <property type="protein sequence ID" value="ASY46331.1"/>
    <property type="molecule type" value="Genomic_DNA"/>
</dbReference>
<dbReference type="InterPro" id="IPR015182">
    <property type="entry name" value="QH-AmDH_asu_heme-bd_dom"/>
</dbReference>
<dbReference type="InterPro" id="IPR036909">
    <property type="entry name" value="Cyt_c-like_dom_sf"/>
</dbReference>
<evidence type="ECO:0000256" key="1">
    <source>
        <dbReference type="SAM" id="SignalP"/>
    </source>
</evidence>
<dbReference type="Gene3D" id="2.60.40.10">
    <property type="entry name" value="Immunoglobulins"/>
    <property type="match status" value="2"/>
</dbReference>
<dbReference type="InterPro" id="IPR015184">
    <property type="entry name" value="QH-AmDH_asu_dom_IV"/>
</dbReference>
<dbReference type="Pfam" id="PF14930">
    <property type="entry name" value="Qn_am_d_aII"/>
    <property type="match status" value="1"/>
</dbReference>
<protein>
    <submittedName>
        <fullName evidence="6">Quinohemoprotein amine dehydrogenase subunit alpha</fullName>
    </submittedName>
</protein>
<dbReference type="Gene3D" id="1.10.760.10">
    <property type="entry name" value="Cytochrome c-like domain"/>
    <property type="match status" value="1"/>
</dbReference>
<dbReference type="Pfam" id="PF09098">
    <property type="entry name" value="Dehyd-heme_bind"/>
    <property type="match status" value="1"/>
</dbReference>
<organism evidence="6 7">
    <name type="scientific">Sphingobium xenophagum</name>
    <dbReference type="NCBI Taxonomy" id="121428"/>
    <lineage>
        <taxon>Bacteria</taxon>
        <taxon>Pseudomonadati</taxon>
        <taxon>Pseudomonadota</taxon>
        <taxon>Alphaproteobacteria</taxon>
        <taxon>Sphingomonadales</taxon>
        <taxon>Sphingomonadaceae</taxon>
        <taxon>Sphingobium</taxon>
    </lineage>
</organism>
<feature type="signal peptide" evidence="1">
    <location>
        <begin position="1"/>
        <end position="24"/>
    </location>
</feature>
<dbReference type="InterPro" id="IPR013783">
    <property type="entry name" value="Ig-like_fold"/>
</dbReference>
<dbReference type="Proteomes" id="UP000217141">
    <property type="component" value="Chromosome II"/>
</dbReference>
<proteinExistence type="predicted"/>
<dbReference type="NCBIfam" id="TIGR03908">
    <property type="entry name" value="QH_alpha"/>
    <property type="match status" value="1"/>
</dbReference>
<feature type="domain" description="Quinohemoprotein amine dehydrogenase alpha subunit" evidence="5">
    <location>
        <begin position="229"/>
        <end position="343"/>
    </location>
</feature>
<evidence type="ECO:0000259" key="5">
    <source>
        <dbReference type="Pfam" id="PF14930"/>
    </source>
</evidence>
<feature type="domain" description="Quinohemoprotein amine dehydrogenase alpha subunit haem binding" evidence="2">
    <location>
        <begin position="43"/>
        <end position="176"/>
    </location>
</feature>
<keyword evidence="1" id="KW-0732">Signal</keyword>
<dbReference type="SUPFAM" id="SSF69298">
    <property type="entry name" value="Quinohemoprotein amine dehydrogenase A chain, domain 3"/>
    <property type="match status" value="1"/>
</dbReference>
<dbReference type="InterPro" id="IPR009111">
    <property type="entry name" value="QH-AmDH_asu_dom2"/>
</dbReference>
<dbReference type="GO" id="GO:0009055">
    <property type="term" value="F:electron transfer activity"/>
    <property type="evidence" value="ECO:0007669"/>
    <property type="project" value="InterPro"/>
</dbReference>